<feature type="transmembrane region" description="Helical" evidence="3">
    <location>
        <begin position="34"/>
        <end position="51"/>
    </location>
</feature>
<comment type="caution">
    <text evidence="5">The sequence shown here is derived from an EMBL/GenBank/DDBJ whole genome shotgun (WGS) entry which is preliminary data.</text>
</comment>
<evidence type="ECO:0000259" key="4">
    <source>
        <dbReference type="Pfam" id="PF00149"/>
    </source>
</evidence>
<keyword evidence="2" id="KW-0378">Hydrolase</keyword>
<feature type="transmembrane region" description="Helical" evidence="3">
    <location>
        <begin position="63"/>
        <end position="86"/>
    </location>
</feature>
<feature type="domain" description="Calcineurin-like phosphoesterase" evidence="4">
    <location>
        <begin position="164"/>
        <end position="344"/>
    </location>
</feature>
<evidence type="ECO:0000313" key="5">
    <source>
        <dbReference type="EMBL" id="MEC4264272.1"/>
    </source>
</evidence>
<dbReference type="CDD" id="cd07385">
    <property type="entry name" value="MPP_YkuE_C"/>
    <property type="match status" value="1"/>
</dbReference>
<dbReference type="EMBL" id="JAYMGW010000001">
    <property type="protein sequence ID" value="MEC4264272.1"/>
    <property type="molecule type" value="Genomic_DNA"/>
</dbReference>
<dbReference type="Pfam" id="PF00149">
    <property type="entry name" value="Metallophos"/>
    <property type="match status" value="1"/>
</dbReference>
<protein>
    <submittedName>
        <fullName evidence="5">Metallophosphoesterase</fullName>
    </submittedName>
</protein>
<dbReference type="PANTHER" id="PTHR31302:SF31">
    <property type="entry name" value="PHOSPHODIESTERASE YAEI"/>
    <property type="match status" value="1"/>
</dbReference>
<keyword evidence="6" id="KW-1185">Reference proteome</keyword>
<evidence type="ECO:0000256" key="3">
    <source>
        <dbReference type="SAM" id="Phobius"/>
    </source>
</evidence>
<accession>A0ABU6IMD3</accession>
<name>A0ABU6IMD3_9FLAO</name>
<dbReference type="Gene3D" id="3.60.21.10">
    <property type="match status" value="1"/>
</dbReference>
<keyword evidence="3" id="KW-1133">Transmembrane helix</keyword>
<dbReference type="InterPro" id="IPR029052">
    <property type="entry name" value="Metallo-depent_PP-like"/>
</dbReference>
<evidence type="ECO:0000256" key="1">
    <source>
        <dbReference type="ARBA" id="ARBA00022723"/>
    </source>
</evidence>
<dbReference type="InterPro" id="IPR004843">
    <property type="entry name" value="Calcineurin-like_PHP"/>
</dbReference>
<keyword evidence="3" id="KW-0472">Membrane</keyword>
<feature type="transmembrane region" description="Helical" evidence="3">
    <location>
        <begin position="117"/>
        <end position="138"/>
    </location>
</feature>
<keyword evidence="3" id="KW-0812">Transmembrane</keyword>
<reference evidence="5 6" key="1">
    <citation type="submission" date="2024-01" db="EMBL/GenBank/DDBJ databases">
        <title>The strains designed SYSU M86414 and SYSU M84420 isolated from the marine sediment in San Sha City (Hainan Province, China).</title>
        <authorList>
            <person name="Guo D."/>
        </authorList>
    </citation>
    <scope>NUCLEOTIDE SEQUENCE [LARGE SCALE GENOMIC DNA]</scope>
    <source>
        <strain evidence="5 6">SYSU M84420</strain>
    </source>
</reference>
<keyword evidence="1" id="KW-0479">Metal-binding</keyword>
<dbReference type="PANTHER" id="PTHR31302">
    <property type="entry name" value="TRANSMEMBRANE PROTEIN WITH METALLOPHOSPHOESTERASE DOMAIN-RELATED"/>
    <property type="match status" value="1"/>
</dbReference>
<dbReference type="Proteomes" id="UP001355298">
    <property type="component" value="Unassembled WGS sequence"/>
</dbReference>
<dbReference type="RefSeq" id="WP_326277057.1">
    <property type="nucleotide sequence ID" value="NZ_JAYKYV010000001.1"/>
</dbReference>
<dbReference type="SUPFAM" id="SSF56300">
    <property type="entry name" value="Metallo-dependent phosphatases"/>
    <property type="match status" value="1"/>
</dbReference>
<evidence type="ECO:0000313" key="6">
    <source>
        <dbReference type="Proteomes" id="UP001355298"/>
    </source>
</evidence>
<proteinExistence type="predicted"/>
<sequence length="411" mass="46654">MSRFIVLAILYVVLAVYGFQAFRTLFKSPLMQWAYIVLFLGALVFLTIKVMTYDPGDGFKGTAAIAGTIFASFFLLALVLGFFLLLEDVVRVIGYGYNKIVGVSDTDAGYFPSRRKFISGIALGLAALPFGALLYGMYRGKYNYQVLKYELEFDDLPDAFHNYQITQISDVHSGSFDDYKKVEYGVSLINEQKSDVIFFTGDIVNNRSDELEPWKEVFSRLDAKDGVFSILGNHDYGDYAVWDTEEEKAQNLEDLKAMQKEMGFDLILNSNRFLEKDGDKIALVGVENWGRGGFKKAGDLQRAKAGVSQDDFKILLSHDPSHWEDVVIHDDYHFHLTLSGHTHGMQFGVEIPGWVKWSPVKWRYKYWAGIYKELDQFINVNRGFGFIGYPGRFGIWPEISVITLKKKGMAA</sequence>
<dbReference type="InterPro" id="IPR051158">
    <property type="entry name" value="Metallophosphoesterase_sf"/>
</dbReference>
<evidence type="ECO:0000256" key="2">
    <source>
        <dbReference type="ARBA" id="ARBA00022801"/>
    </source>
</evidence>
<gene>
    <name evidence="5" type="ORF">VOP03_02850</name>
</gene>
<organism evidence="5 6">
    <name type="scientific">Flagellimonas halotolerans</name>
    <dbReference type="NCBI Taxonomy" id="3112164"/>
    <lineage>
        <taxon>Bacteria</taxon>
        <taxon>Pseudomonadati</taxon>
        <taxon>Bacteroidota</taxon>
        <taxon>Flavobacteriia</taxon>
        <taxon>Flavobacteriales</taxon>
        <taxon>Flavobacteriaceae</taxon>
        <taxon>Flagellimonas</taxon>
    </lineage>
</organism>